<evidence type="ECO:0000256" key="1">
    <source>
        <dbReference type="SAM" id="MobiDB-lite"/>
    </source>
</evidence>
<dbReference type="CTD" id="401251"/>
<evidence type="ECO:0000313" key="3">
    <source>
        <dbReference type="RefSeq" id="XP_020829935.1"/>
    </source>
</evidence>
<dbReference type="GeneID" id="110199422"/>
<protein>
    <submittedName>
        <fullName evidence="3">Suppressor APC domain-containing protein 1</fullName>
    </submittedName>
</protein>
<gene>
    <name evidence="3" type="primary">SAPCD1</name>
</gene>
<proteinExistence type="predicted"/>
<dbReference type="Proteomes" id="UP000515140">
    <property type="component" value="Unplaced"/>
</dbReference>
<dbReference type="InterPro" id="IPR026828">
    <property type="entry name" value="SAPC2_1/2"/>
</dbReference>
<sequence>MCPGGWGRASGCICVLVSDLQQPKAMGSQKLGGSRVSVQTPYTVLLLPLETNRQDPGALSFFLWLQGMRAIEREQDALWQGLELLEKSQAWYKGSLKEAQRWQLHLGNLGENFHSEPRAPLLAQIQKMNSCLKSLIQGKDLQGQQEHEQMAQPEGEETIQLGQMKRPRGPTLV</sequence>
<dbReference type="RefSeq" id="XP_020829935.1">
    <property type="nucleotide sequence ID" value="XM_020974276.1"/>
</dbReference>
<dbReference type="FunCoup" id="A0A6P5J6X8">
    <property type="interactions" value="5"/>
</dbReference>
<feature type="region of interest" description="Disordered" evidence="1">
    <location>
        <begin position="142"/>
        <end position="173"/>
    </location>
</feature>
<organism evidence="2 3">
    <name type="scientific">Phascolarctos cinereus</name>
    <name type="common">Koala</name>
    <dbReference type="NCBI Taxonomy" id="38626"/>
    <lineage>
        <taxon>Eukaryota</taxon>
        <taxon>Metazoa</taxon>
        <taxon>Chordata</taxon>
        <taxon>Craniata</taxon>
        <taxon>Vertebrata</taxon>
        <taxon>Euteleostomi</taxon>
        <taxon>Mammalia</taxon>
        <taxon>Metatheria</taxon>
        <taxon>Diprotodontia</taxon>
        <taxon>Phascolarctidae</taxon>
        <taxon>Phascolarctos</taxon>
    </lineage>
</organism>
<dbReference type="PANTHER" id="PTHR14907">
    <property type="entry name" value="FI14130P"/>
    <property type="match status" value="1"/>
</dbReference>
<keyword evidence="2" id="KW-1185">Reference proteome</keyword>
<dbReference type="InParanoid" id="A0A6P5J6X8"/>
<dbReference type="AlphaFoldDB" id="A0A6P5J6X8"/>
<dbReference type="KEGG" id="pcw:110199422"/>
<evidence type="ECO:0000313" key="2">
    <source>
        <dbReference type="Proteomes" id="UP000515140"/>
    </source>
</evidence>
<dbReference type="PANTHER" id="PTHR14907:SF4">
    <property type="entry name" value="SUPPRESSOR APC DOMAIN-CONTAINING PROTEIN 1"/>
    <property type="match status" value="1"/>
</dbReference>
<dbReference type="Pfam" id="PF11414">
    <property type="entry name" value="Suppressor_APC"/>
    <property type="match status" value="1"/>
</dbReference>
<name>A0A6P5J6X8_PHACI</name>
<reference evidence="3" key="1">
    <citation type="submission" date="2025-08" db="UniProtKB">
        <authorList>
            <consortium name="RefSeq"/>
        </authorList>
    </citation>
    <scope>IDENTIFICATION</scope>
    <source>
        <tissue evidence="3">Spleen</tissue>
    </source>
</reference>
<accession>A0A6P5J6X8</accession>